<dbReference type="AlphaFoldDB" id="A0AA35UZM3"/>
<evidence type="ECO:0000313" key="1">
    <source>
        <dbReference type="EMBL" id="CAI8801173.1"/>
    </source>
</evidence>
<proteinExistence type="predicted"/>
<accession>A0AA35UZM3</accession>
<evidence type="ECO:0000313" key="2">
    <source>
        <dbReference type="Proteomes" id="UP001158598"/>
    </source>
</evidence>
<sequence length="68" mass="7475">MGVFISVLRDTTRGSAPFCMCHAVVTRRPEVVRLDSLSLSVLSKPASTSLGKHTQVPLYVNVLHVRHC</sequence>
<protein>
    <submittedName>
        <fullName evidence="1">Uncharacterized protein</fullName>
    </submittedName>
</protein>
<gene>
    <name evidence="1" type="ORF">MCNOR_1572</name>
</gene>
<reference evidence="1" key="1">
    <citation type="submission" date="2023-03" db="EMBL/GenBank/DDBJ databases">
        <authorList>
            <person name="Pearce D."/>
        </authorList>
    </citation>
    <scope>NUCLEOTIDE SEQUENCE</scope>
    <source>
        <strain evidence="1">Mc</strain>
    </source>
</reference>
<dbReference type="EMBL" id="OX458332">
    <property type="protein sequence ID" value="CAI8801173.1"/>
    <property type="molecule type" value="Genomic_DNA"/>
</dbReference>
<name>A0AA35UZM3_METCP</name>
<organism evidence="1 2">
    <name type="scientific">Methylococcus capsulatus</name>
    <dbReference type="NCBI Taxonomy" id="414"/>
    <lineage>
        <taxon>Bacteria</taxon>
        <taxon>Pseudomonadati</taxon>
        <taxon>Pseudomonadota</taxon>
        <taxon>Gammaproteobacteria</taxon>
        <taxon>Methylococcales</taxon>
        <taxon>Methylococcaceae</taxon>
        <taxon>Methylococcus</taxon>
    </lineage>
</organism>
<dbReference type="Proteomes" id="UP001158598">
    <property type="component" value="Chromosome"/>
</dbReference>